<dbReference type="AlphaFoldDB" id="A0A0A9BME6"/>
<dbReference type="EMBL" id="GBRH01237448">
    <property type="protein sequence ID" value="JAD60447.1"/>
    <property type="molecule type" value="Transcribed_RNA"/>
</dbReference>
<reference evidence="2" key="2">
    <citation type="journal article" date="2015" name="Data Brief">
        <title>Shoot transcriptome of the giant reed, Arundo donax.</title>
        <authorList>
            <person name="Barrero R.A."/>
            <person name="Guerrero F.D."/>
            <person name="Moolhuijzen P."/>
            <person name="Goolsby J.A."/>
            <person name="Tidwell J."/>
            <person name="Bellgard S.E."/>
            <person name="Bellgard M.I."/>
        </authorList>
    </citation>
    <scope>NUCLEOTIDE SEQUENCE</scope>
    <source>
        <tissue evidence="2">Shoot tissue taken approximately 20 cm above the soil surface</tissue>
    </source>
</reference>
<sequence length="169" mass="19432">MTVKEVAMTDILSTKWRYLWKNFDHLILDTHSLGMQVLANSNYRENPDFWSSEATRFVHKVNEVLRHHNGNRVKKFKVHFPLTSAHASELDGWVTFAAASHTESLVLCLCDEHGMATRHAELYDVPLKHFSDVRGCQLRQLWITNCSLETVPANLNGFSYLVSLLLNHV</sequence>
<dbReference type="InterPro" id="IPR053772">
    <property type="entry name" value="At1g61320/At1g61330-like"/>
</dbReference>
<evidence type="ECO:0000259" key="1">
    <source>
        <dbReference type="Pfam" id="PF23622"/>
    </source>
</evidence>
<dbReference type="PANTHER" id="PTHR34145:SF28">
    <property type="entry name" value="F-BOX DOMAIN-CONTAINING PROTEIN"/>
    <property type="match status" value="1"/>
</dbReference>
<dbReference type="Pfam" id="PF23622">
    <property type="entry name" value="LRR_At1g61320_AtMIF1"/>
    <property type="match status" value="1"/>
</dbReference>
<name>A0A0A9BME6_ARUDO</name>
<protein>
    <recommendedName>
        <fullName evidence="1">At1g61320/AtMIF1 LRR domain-containing protein</fullName>
    </recommendedName>
</protein>
<proteinExistence type="predicted"/>
<feature type="domain" description="At1g61320/AtMIF1 LRR" evidence="1">
    <location>
        <begin position="64"/>
        <end position="169"/>
    </location>
</feature>
<dbReference type="InterPro" id="IPR055357">
    <property type="entry name" value="LRR_At1g61320_AtMIF1"/>
</dbReference>
<evidence type="ECO:0000313" key="2">
    <source>
        <dbReference type="EMBL" id="JAD60447.1"/>
    </source>
</evidence>
<reference evidence="2" key="1">
    <citation type="submission" date="2014-09" db="EMBL/GenBank/DDBJ databases">
        <authorList>
            <person name="Magalhaes I.L.F."/>
            <person name="Oliveira U."/>
            <person name="Santos F.R."/>
            <person name="Vidigal T.H.D.A."/>
            <person name="Brescovit A.D."/>
            <person name="Santos A.J."/>
        </authorList>
    </citation>
    <scope>NUCLEOTIDE SEQUENCE</scope>
    <source>
        <tissue evidence="2">Shoot tissue taken approximately 20 cm above the soil surface</tissue>
    </source>
</reference>
<organism evidence="2">
    <name type="scientific">Arundo donax</name>
    <name type="common">Giant reed</name>
    <name type="synonym">Donax arundinaceus</name>
    <dbReference type="NCBI Taxonomy" id="35708"/>
    <lineage>
        <taxon>Eukaryota</taxon>
        <taxon>Viridiplantae</taxon>
        <taxon>Streptophyta</taxon>
        <taxon>Embryophyta</taxon>
        <taxon>Tracheophyta</taxon>
        <taxon>Spermatophyta</taxon>
        <taxon>Magnoliopsida</taxon>
        <taxon>Liliopsida</taxon>
        <taxon>Poales</taxon>
        <taxon>Poaceae</taxon>
        <taxon>PACMAD clade</taxon>
        <taxon>Arundinoideae</taxon>
        <taxon>Arundineae</taxon>
        <taxon>Arundo</taxon>
    </lineage>
</organism>
<dbReference type="PANTHER" id="PTHR34145">
    <property type="entry name" value="OS02G0105600 PROTEIN"/>
    <property type="match status" value="1"/>
</dbReference>
<accession>A0A0A9BME6</accession>